<accession>A0ABR1V6V8</accession>
<sequence length="249" mass="27668">MASPPFRQPPGDYITNSASLPQLKPLGRRHHPSIHTLIHPFLISFSLKQHQHQPAATSPPHLIPIPACPELSAPQRHHHHGPSPLLRRRPPRPPNRRHLLVPGPTYNLTLGLDRTLPAKWPCTISRGAHYSVYVTYTDAAANGTVIHYAAARSNPAVLADGWTGLLPFVFNIPYGRIQPDSEVEITLDWVPHKKGMRRGTRSHTFFYKAAATDRPNGRGEVNAATTASEEGVVAVEDRHRENAYLICQL</sequence>
<evidence type="ECO:0000313" key="2">
    <source>
        <dbReference type="EMBL" id="KAK8066900.1"/>
    </source>
</evidence>
<keyword evidence="3" id="KW-1185">Reference proteome</keyword>
<feature type="compositionally biased region" description="Basic residues" evidence="1">
    <location>
        <begin position="75"/>
        <end position="99"/>
    </location>
</feature>
<reference evidence="2 3" key="1">
    <citation type="submission" date="2023-01" db="EMBL/GenBank/DDBJ databases">
        <title>Analysis of 21 Apiospora genomes using comparative genomics revels a genus with tremendous synthesis potential of carbohydrate active enzymes and secondary metabolites.</title>
        <authorList>
            <person name="Sorensen T."/>
        </authorList>
    </citation>
    <scope>NUCLEOTIDE SEQUENCE [LARGE SCALE GENOMIC DNA]</scope>
    <source>
        <strain evidence="2 3">CBS 114990</strain>
    </source>
</reference>
<feature type="region of interest" description="Disordered" evidence="1">
    <location>
        <begin position="1"/>
        <end position="28"/>
    </location>
</feature>
<proteinExistence type="predicted"/>
<organism evidence="2 3">
    <name type="scientific">Apiospora hydei</name>
    <dbReference type="NCBI Taxonomy" id="1337664"/>
    <lineage>
        <taxon>Eukaryota</taxon>
        <taxon>Fungi</taxon>
        <taxon>Dikarya</taxon>
        <taxon>Ascomycota</taxon>
        <taxon>Pezizomycotina</taxon>
        <taxon>Sordariomycetes</taxon>
        <taxon>Xylariomycetidae</taxon>
        <taxon>Amphisphaeriales</taxon>
        <taxon>Apiosporaceae</taxon>
        <taxon>Apiospora</taxon>
    </lineage>
</organism>
<dbReference type="GeneID" id="92051021"/>
<evidence type="ECO:0000256" key="1">
    <source>
        <dbReference type="SAM" id="MobiDB-lite"/>
    </source>
</evidence>
<protein>
    <submittedName>
        <fullName evidence="2">Uncharacterized protein</fullName>
    </submittedName>
</protein>
<name>A0ABR1V6V8_9PEZI</name>
<dbReference type="Proteomes" id="UP001433268">
    <property type="component" value="Unassembled WGS sequence"/>
</dbReference>
<feature type="region of interest" description="Disordered" evidence="1">
    <location>
        <begin position="66"/>
        <end position="100"/>
    </location>
</feature>
<dbReference type="EMBL" id="JAQQWN010000009">
    <property type="protein sequence ID" value="KAK8066900.1"/>
    <property type="molecule type" value="Genomic_DNA"/>
</dbReference>
<gene>
    <name evidence="2" type="ORF">PG997_013647</name>
</gene>
<evidence type="ECO:0000313" key="3">
    <source>
        <dbReference type="Proteomes" id="UP001433268"/>
    </source>
</evidence>
<dbReference type="RefSeq" id="XP_066663653.1">
    <property type="nucleotide sequence ID" value="XM_066817961.1"/>
</dbReference>
<comment type="caution">
    <text evidence="2">The sequence shown here is derived from an EMBL/GenBank/DDBJ whole genome shotgun (WGS) entry which is preliminary data.</text>
</comment>